<feature type="transmembrane region" description="Helical" evidence="11">
    <location>
        <begin position="529"/>
        <end position="557"/>
    </location>
</feature>
<evidence type="ECO:0000256" key="9">
    <source>
        <dbReference type="ARBA" id="ARBA00023136"/>
    </source>
</evidence>
<feature type="transmembrane region" description="Helical" evidence="11">
    <location>
        <begin position="779"/>
        <end position="801"/>
    </location>
</feature>
<accession>A0A1X6PBY6</accession>
<feature type="transmembrane region" description="Helical" evidence="11">
    <location>
        <begin position="686"/>
        <end position="710"/>
    </location>
</feature>
<feature type="transmembrane region" description="Helical" evidence="11">
    <location>
        <begin position="180"/>
        <end position="198"/>
    </location>
</feature>
<dbReference type="GO" id="GO:0009678">
    <property type="term" value="F:diphosphate hydrolysis-driven proton transmembrane transporter activity"/>
    <property type="evidence" value="ECO:0007669"/>
    <property type="project" value="UniProtKB-EC"/>
</dbReference>
<sequence length="930" mass="96188">MEPTPDAGTSSSSEADKGKDKVTPIADEAAADPDIDIVMIQDTAHTSMVILAALAICLGAFAALVVLGGILFSCRLSNLCTVMDRGGDQYIYRTLPLRVPFQYVWSSMTVGVLGLAVLSFYALSVLRQNPGTARMVEIPTYIRQGSIAFLRTEYLYLVVLVGILFVLVGFALNWAAAGCYAIGAALSAVTGFLGMSIATRGNVRTAAACRTGISEGLNIAFRAGAAADVGADLVGKVEANIPEDDPRNPATIADNVGDNVGDVAGMGADLFESYVGSLVATAILGSSLPYFGESPVSLCVFNHLALDVACPAREATRLNLVSFANQLCEVPNVVNDYPSLNIWQSNAIFVALPFMLAAAGVIVGILGTAYVWVSPKLATEKDKAKVMESLLGSLRINIYSSSLLIVVAAAGLCWGMFGGNSRFADARGFGTENLPRYVLTNPGVCPSLVFQQTPAALAASPQLQLDPASHYQPLDALGFQFAPPDQVPWRLFLCILLGLGAGLCIGGLTEFFTAGSYSPTLGIAAAGEFGAGAVVIQGLGVGMLSVVPPLLLVAAVILGTYELFGTYGIALSAVGMLSTLGVTMATDAYGPVADNAGGIAEMAALPAEVRDTTDALDALGNTTAATGKGFSNGSAVLTAYALLTALVQDSGLAPNPLQLVTAQAAAAGVTPLHITDVVQVVSLVDIYVVASVFIGIMLPFFFGALTMLAVSRAAQAMIVEVRRQFRDIPGLREGAPGVRPQHVKCVAIATQSAIIEMALPGALAIMTPLIIGFGFGQRALIGLLLAAIGSGYMLGIMMSNAGGAFDNAKKLTESGHFGPGNGKGSEWHKATVAGDTLGDPLKDTSGPSMNILIKMAVSLSLVSVGLMNVDRDPDGWIGAILAAVTVLVCGPFAAWTLWQAQKTSAAARSEFHDVAEGVGLTNTEVEEVAS</sequence>
<reference evidence="12 13" key="1">
    <citation type="submission" date="2017-03" db="EMBL/GenBank/DDBJ databases">
        <title>WGS assembly of Porphyra umbilicalis.</title>
        <authorList>
            <person name="Brawley S.H."/>
            <person name="Blouin N.A."/>
            <person name="Ficko-Blean E."/>
            <person name="Wheeler G.L."/>
            <person name="Lohr M."/>
            <person name="Goodson H.V."/>
            <person name="Jenkins J.W."/>
            <person name="Blaby-Haas C.E."/>
            <person name="Helliwell K.E."/>
            <person name="Chan C."/>
            <person name="Marriage T."/>
            <person name="Bhattacharya D."/>
            <person name="Klein A.S."/>
            <person name="Badis Y."/>
            <person name="Brodie J."/>
            <person name="Cao Y."/>
            <person name="Collen J."/>
            <person name="Dittami S.M."/>
            <person name="Gachon C.M."/>
            <person name="Green B.R."/>
            <person name="Karpowicz S."/>
            <person name="Kim J.W."/>
            <person name="Kudahl U."/>
            <person name="Lin S."/>
            <person name="Michel G."/>
            <person name="Mittag M."/>
            <person name="Olson B.J."/>
            <person name="Pangilinan J."/>
            <person name="Peng Y."/>
            <person name="Qiu H."/>
            <person name="Shu S."/>
            <person name="Singer J.T."/>
            <person name="Smith A.G."/>
            <person name="Sprecher B.N."/>
            <person name="Wagner V."/>
            <person name="Wang W."/>
            <person name="Wang Z.-Y."/>
            <person name="Yan J."/>
            <person name="Yarish C."/>
            <person name="Zoeuner-Riek S."/>
            <person name="Zhuang Y."/>
            <person name="Zou Y."/>
            <person name="Lindquist E.A."/>
            <person name="Grimwood J."/>
            <person name="Barry K."/>
            <person name="Rokhsar D.S."/>
            <person name="Schmutz J."/>
            <person name="Stiller J.W."/>
            <person name="Grossman A.R."/>
            <person name="Prochnik S.E."/>
        </authorList>
    </citation>
    <scope>NUCLEOTIDE SEQUENCE [LARGE SCALE GENOMIC DNA]</scope>
    <source>
        <strain evidence="12">4086291</strain>
    </source>
</reference>
<dbReference type="PIRSF" id="PIRSF001265">
    <property type="entry name" value="H+-PPase"/>
    <property type="match status" value="1"/>
</dbReference>
<evidence type="ECO:0000256" key="1">
    <source>
        <dbReference type="ARBA" id="ARBA00004127"/>
    </source>
</evidence>
<feature type="transmembrane region" description="Helical" evidence="11">
    <location>
        <begin position="875"/>
        <end position="898"/>
    </location>
</feature>
<evidence type="ECO:0000256" key="3">
    <source>
        <dbReference type="ARBA" id="ARBA00022448"/>
    </source>
</evidence>
<protein>
    <recommendedName>
        <fullName evidence="2">H(+)-exporting diphosphatase</fullName>
        <ecNumber evidence="2">7.1.3.1</ecNumber>
    </recommendedName>
</protein>
<evidence type="ECO:0000313" key="13">
    <source>
        <dbReference type="Proteomes" id="UP000218209"/>
    </source>
</evidence>
<dbReference type="GO" id="GO:0016020">
    <property type="term" value="C:membrane"/>
    <property type="evidence" value="ECO:0007669"/>
    <property type="project" value="InterPro"/>
</dbReference>
<evidence type="ECO:0000256" key="10">
    <source>
        <dbReference type="SAM" id="MobiDB-lite"/>
    </source>
</evidence>
<keyword evidence="7 11" id="KW-1133">Transmembrane helix</keyword>
<feature type="transmembrane region" description="Helical" evidence="11">
    <location>
        <begin position="564"/>
        <end position="585"/>
    </location>
</feature>
<dbReference type="Pfam" id="PF03030">
    <property type="entry name" value="H_PPase"/>
    <property type="match status" value="2"/>
</dbReference>
<evidence type="ECO:0000256" key="7">
    <source>
        <dbReference type="ARBA" id="ARBA00022989"/>
    </source>
</evidence>
<dbReference type="OrthoDB" id="1937at2759"/>
<dbReference type="AlphaFoldDB" id="A0A1X6PBY6"/>
<dbReference type="EMBL" id="KV918814">
    <property type="protein sequence ID" value="OSX78391.1"/>
    <property type="molecule type" value="Genomic_DNA"/>
</dbReference>
<evidence type="ECO:0000256" key="5">
    <source>
        <dbReference type="ARBA" id="ARBA00022842"/>
    </source>
</evidence>
<feature type="region of interest" description="Disordered" evidence="10">
    <location>
        <begin position="1"/>
        <end position="22"/>
    </location>
</feature>
<dbReference type="PANTHER" id="PTHR31998">
    <property type="entry name" value="K(+)-INSENSITIVE PYROPHOSPHATE-ENERGIZED PROTON PUMP"/>
    <property type="match status" value="1"/>
</dbReference>
<feature type="transmembrane region" description="Helical" evidence="11">
    <location>
        <begin position="753"/>
        <end position="773"/>
    </location>
</feature>
<evidence type="ECO:0000256" key="6">
    <source>
        <dbReference type="ARBA" id="ARBA00022967"/>
    </source>
</evidence>
<keyword evidence="3" id="KW-0813">Transport</keyword>
<evidence type="ECO:0000313" key="12">
    <source>
        <dbReference type="EMBL" id="OSX78391.1"/>
    </source>
</evidence>
<organism evidence="12 13">
    <name type="scientific">Porphyra umbilicalis</name>
    <name type="common">Purple laver</name>
    <name type="synonym">Red alga</name>
    <dbReference type="NCBI Taxonomy" id="2786"/>
    <lineage>
        <taxon>Eukaryota</taxon>
        <taxon>Rhodophyta</taxon>
        <taxon>Bangiophyceae</taxon>
        <taxon>Bangiales</taxon>
        <taxon>Bangiaceae</taxon>
        <taxon>Porphyra</taxon>
    </lineage>
</organism>
<evidence type="ECO:0000256" key="2">
    <source>
        <dbReference type="ARBA" id="ARBA00013242"/>
    </source>
</evidence>
<feature type="transmembrane region" description="Helical" evidence="11">
    <location>
        <begin position="154"/>
        <end position="174"/>
    </location>
</feature>
<name>A0A1X6PBY6_PORUM</name>
<evidence type="ECO:0000256" key="11">
    <source>
        <dbReference type="SAM" id="Phobius"/>
    </source>
</evidence>
<dbReference type="GO" id="GO:0004427">
    <property type="term" value="F:inorganic diphosphate phosphatase activity"/>
    <property type="evidence" value="ECO:0007669"/>
    <property type="project" value="InterPro"/>
</dbReference>
<dbReference type="InterPro" id="IPR004131">
    <property type="entry name" value="PPase-energised_H-pump"/>
</dbReference>
<feature type="transmembrane region" description="Helical" evidence="11">
    <location>
        <begin position="347"/>
        <end position="373"/>
    </location>
</feature>
<evidence type="ECO:0000256" key="4">
    <source>
        <dbReference type="ARBA" id="ARBA00022692"/>
    </source>
</evidence>
<comment type="subcellular location">
    <subcellularLocation>
        <location evidence="1">Endomembrane system</location>
        <topology evidence="1">Multi-pass membrane protein</topology>
    </subcellularLocation>
</comment>
<gene>
    <name evidence="12" type="ORF">BU14_0111s0060</name>
</gene>
<feature type="transmembrane region" description="Helical" evidence="11">
    <location>
        <begin position="489"/>
        <end position="509"/>
    </location>
</feature>
<feature type="transmembrane region" description="Helical" evidence="11">
    <location>
        <begin position="49"/>
        <end position="72"/>
    </location>
</feature>
<proteinExistence type="predicted"/>
<dbReference type="GO" id="GO:0012505">
    <property type="term" value="C:endomembrane system"/>
    <property type="evidence" value="ECO:0007669"/>
    <property type="project" value="UniProtKB-SubCell"/>
</dbReference>
<dbReference type="EC" id="7.1.3.1" evidence="2"/>
<keyword evidence="6" id="KW-1278">Translocase</keyword>
<keyword evidence="9 11" id="KW-0472">Membrane</keyword>
<dbReference type="Proteomes" id="UP000218209">
    <property type="component" value="Unassembled WGS sequence"/>
</dbReference>
<keyword evidence="8" id="KW-0406">Ion transport</keyword>
<keyword evidence="13" id="KW-1185">Reference proteome</keyword>
<feature type="transmembrane region" description="Helical" evidence="11">
    <location>
        <begin position="396"/>
        <end position="417"/>
    </location>
</feature>
<keyword evidence="5" id="KW-0460">Magnesium</keyword>
<feature type="transmembrane region" description="Helical" evidence="11">
    <location>
        <begin position="103"/>
        <end position="126"/>
    </location>
</feature>
<evidence type="ECO:0000256" key="8">
    <source>
        <dbReference type="ARBA" id="ARBA00023065"/>
    </source>
</evidence>
<keyword evidence="4 11" id="KW-0812">Transmembrane</keyword>